<dbReference type="InterPro" id="IPR000719">
    <property type="entry name" value="Prot_kinase_dom"/>
</dbReference>
<feature type="binding site" evidence="15">
    <location>
        <position position="35"/>
    </location>
    <ligand>
        <name>ATP</name>
        <dbReference type="ChEBI" id="CHEBI:30616"/>
    </ligand>
</feature>
<dbReference type="Pfam" id="PF00069">
    <property type="entry name" value="Pkinase"/>
    <property type="match status" value="1"/>
</dbReference>
<keyword evidence="9 15" id="KW-0067">ATP-binding</keyword>
<dbReference type="InterPro" id="IPR011009">
    <property type="entry name" value="Kinase-like_dom_sf"/>
</dbReference>
<dbReference type="GO" id="GO:0005524">
    <property type="term" value="F:ATP binding"/>
    <property type="evidence" value="ECO:0007669"/>
    <property type="project" value="UniProtKB-UniRule"/>
</dbReference>
<dbReference type="CDD" id="cd14002">
    <property type="entry name" value="STKc_STK36"/>
    <property type="match status" value="1"/>
</dbReference>
<sequence length="1418" mass="154619">MGIENYHVIELVGEGSFGKVYKGRRKHTGQTVAMKFIPKHGKSDKDIQNLRQEIEILRKLKHENIIEMLDSFESPQEFCVVTEFARGELFEILEDDKCLPEDQVQAIAKQLVRALHYLHSNRIIHRDMKPQNILIGAGSVVKLCDFGFARAMSTNTVVLRSIKGTPLYMAPELVREQPYNHTVDLWSLGVILYELFVGQPPFYTNSVYALIRHIIKDPVKYPDEMTPNFKSFLKGLLNKVPQNRLSWPELLEHPFVKDTSYEMEARVQTTVTARACDAVWKGEAKNIHTSNGLAAACPEGKSQNPLDKNGAQSPHIAAQSNSAKSQMGACPPQEEFPGFSCPTNAVQAGCEVLDKLENRSSTVNGAKIISQDTEALKLILAPLKDFSGDQNSDSNAILKLFRDQDLLKACQSLRVLSNLATANAIHPGELVDKILCELLGFVSAVIKLKSSDGNDLTAKPLAAIKLSVHLDGCTEFFKSFYANTVHLNIPLHSLILKFLKLTRKSTSCTILVTRIHIKLSVSFSIIRKVVDNSDGIGSSYFGLWVALVDLFLQVVRGTEDTTGKVLYSCSSCITAMLSRVAHTLQTQAVSAPSLLNETLKQVLDHANTSGLVNLLLHCLETSGSSLTSGSSNLLPAACEACRAIWSLTNALEILYLKENTHLFPIKSLRILSSPALDVKNQHQTSVVGPESAKVIDSIAETFVKSKAVQVAIYHCLKKGPEAALSAGIQLVLRCSLRGGIIPVVLCGLPVSLPVTTVVSGGGDGTIISEIFAILTLCASSSNKDPHTGEMSNSKCRIANPHVLVMYSSLVLATIAQSFKSAGRNSALFVLTTSSNKQLSRLSVLAHHISSDDRTKMCIQPHSASAMLALASILFLETGIVDSSISEVAVTLIPRTTTLCDHLKITTADGDEMLATSFNGMLSNWHGLGDGCVGLLHSRVKWGGPLATQQLCASGVPQLLMNLLAKNILNASPEGIEGRKDCVSLSPVGVVWTISSIYLCLSGGSSTFQQILLRKEHIKLIAELISDVHLQLVKEWGGPGGGRDGVRDVVNSVIDLLAFPFVAVQDSPSVPSAMASMASGSVLNAGIPGGKVCVDDKDMLKAIREHMKRYIHLLMEVGVPGIILQCVDHLDLKDVGWPVAFLAKMAGCHPLAVQLLEKGLLDRSRVRRLFDGSSPREVILDVLMIISDLARLDQAFYIRIEGADILDSLKYFLTHEDSNLRAKACSAVGNMCRHSSYFYKALAQHDIIHLLIDRCADQDRRTRKFACFAIGNAAYHNDLLYEELKGSIPQLASLLLLPEEDKAKENAAGALSNLVRNSDKLCEDIVSKGAMQALLMLVRDYSAVALNPSRPDTPNESPLKIALFALAKMCAYPRCRQFLRASEQLPIIARLRQSPEPKIANYASVILSKLRAEAPTQAT</sequence>
<feature type="region of interest" description="Disordered" evidence="16">
    <location>
        <begin position="296"/>
        <end position="329"/>
    </location>
</feature>
<keyword evidence="6" id="KW-0677">Repeat</keyword>
<evidence type="ECO:0000256" key="6">
    <source>
        <dbReference type="ARBA" id="ARBA00022737"/>
    </source>
</evidence>
<evidence type="ECO:0000256" key="1">
    <source>
        <dbReference type="ARBA" id="ARBA00004245"/>
    </source>
</evidence>
<gene>
    <name evidence="18" type="ORF">RJ641_019204</name>
</gene>
<dbReference type="InterPro" id="IPR017441">
    <property type="entry name" value="Protein_kinase_ATP_BS"/>
</dbReference>
<dbReference type="InterPro" id="IPR011989">
    <property type="entry name" value="ARM-like"/>
</dbReference>
<evidence type="ECO:0000313" key="19">
    <source>
        <dbReference type="Proteomes" id="UP001370490"/>
    </source>
</evidence>
<evidence type="ECO:0000256" key="10">
    <source>
        <dbReference type="ARBA" id="ARBA00023212"/>
    </source>
</evidence>
<dbReference type="PROSITE" id="PS00107">
    <property type="entry name" value="PROTEIN_KINASE_ATP"/>
    <property type="match status" value="1"/>
</dbReference>
<comment type="caution">
    <text evidence="18">The sequence shown here is derived from an EMBL/GenBank/DDBJ whole genome shotgun (WGS) entry which is preliminary data.</text>
</comment>
<evidence type="ECO:0000256" key="13">
    <source>
        <dbReference type="ARBA" id="ARBA00075375"/>
    </source>
</evidence>
<keyword evidence="8 18" id="KW-0418">Kinase</keyword>
<organism evidence="18 19">
    <name type="scientific">Dillenia turbinata</name>
    <dbReference type="NCBI Taxonomy" id="194707"/>
    <lineage>
        <taxon>Eukaryota</taxon>
        <taxon>Viridiplantae</taxon>
        <taxon>Streptophyta</taxon>
        <taxon>Embryophyta</taxon>
        <taxon>Tracheophyta</taxon>
        <taxon>Spermatophyta</taxon>
        <taxon>Magnoliopsida</taxon>
        <taxon>eudicotyledons</taxon>
        <taxon>Gunneridae</taxon>
        <taxon>Pentapetalae</taxon>
        <taxon>Dilleniales</taxon>
        <taxon>Dilleniaceae</taxon>
        <taxon>Dillenia</taxon>
    </lineage>
</organism>
<dbReference type="InterPro" id="IPR000225">
    <property type="entry name" value="Armadillo"/>
</dbReference>
<evidence type="ECO:0000256" key="16">
    <source>
        <dbReference type="SAM" id="MobiDB-lite"/>
    </source>
</evidence>
<dbReference type="SMART" id="SM00220">
    <property type="entry name" value="S_TKc"/>
    <property type="match status" value="1"/>
</dbReference>
<dbReference type="Gene3D" id="1.10.510.10">
    <property type="entry name" value="Transferase(Phosphotransferase) domain 1"/>
    <property type="match status" value="1"/>
</dbReference>
<dbReference type="GO" id="GO:0004674">
    <property type="term" value="F:protein serine/threonine kinase activity"/>
    <property type="evidence" value="ECO:0007669"/>
    <property type="project" value="UniProtKB-KW"/>
</dbReference>
<keyword evidence="19" id="KW-1185">Reference proteome</keyword>
<evidence type="ECO:0000256" key="9">
    <source>
        <dbReference type="ARBA" id="ARBA00022840"/>
    </source>
</evidence>
<evidence type="ECO:0000256" key="14">
    <source>
        <dbReference type="PROSITE-ProRule" id="PRU00259"/>
    </source>
</evidence>
<dbReference type="Proteomes" id="UP001370490">
    <property type="component" value="Unassembled WGS sequence"/>
</dbReference>
<evidence type="ECO:0000256" key="11">
    <source>
        <dbReference type="ARBA" id="ARBA00047899"/>
    </source>
</evidence>
<evidence type="ECO:0000256" key="2">
    <source>
        <dbReference type="ARBA" id="ARBA00012513"/>
    </source>
</evidence>
<keyword evidence="3" id="KW-0963">Cytoplasm</keyword>
<dbReference type="SUPFAM" id="SSF56112">
    <property type="entry name" value="Protein kinase-like (PK-like)"/>
    <property type="match status" value="1"/>
</dbReference>
<reference evidence="18 19" key="1">
    <citation type="submission" date="2023-12" db="EMBL/GenBank/DDBJ databases">
        <title>A high-quality genome assembly for Dillenia turbinata (Dilleniales).</title>
        <authorList>
            <person name="Chanderbali A."/>
        </authorList>
    </citation>
    <scope>NUCLEOTIDE SEQUENCE [LARGE SCALE GENOMIC DNA]</scope>
    <source>
        <strain evidence="18">LSX21</strain>
        <tissue evidence="18">Leaf</tissue>
    </source>
</reference>
<dbReference type="FunFam" id="3.30.200.20:FF:000042">
    <property type="entry name" value="Aurora kinase A"/>
    <property type="match status" value="1"/>
</dbReference>
<evidence type="ECO:0000256" key="5">
    <source>
        <dbReference type="ARBA" id="ARBA00022679"/>
    </source>
</evidence>
<evidence type="ECO:0000259" key="17">
    <source>
        <dbReference type="PROSITE" id="PS50011"/>
    </source>
</evidence>
<dbReference type="FunFam" id="1.25.10.10:FF:000223">
    <property type="entry name" value="Serine/threonine-protein kinase TIO"/>
    <property type="match status" value="1"/>
</dbReference>
<dbReference type="PANTHER" id="PTHR22983:SF6">
    <property type="entry name" value="SERINE_THREONINE-PROTEIN KINASE 36"/>
    <property type="match status" value="1"/>
</dbReference>
<dbReference type="InterPro" id="IPR016024">
    <property type="entry name" value="ARM-type_fold"/>
</dbReference>
<dbReference type="FunFam" id="1.10.510.10:FF:000292">
    <property type="entry name" value="Serine/threonine-protein kinase 36"/>
    <property type="match status" value="1"/>
</dbReference>
<comment type="subcellular location">
    <subcellularLocation>
        <location evidence="1">Cytoplasm</location>
        <location evidence="1">Cytoskeleton</location>
    </subcellularLocation>
</comment>
<protein>
    <recommendedName>
        <fullName evidence="2">non-specific serine/threonine protein kinase</fullName>
        <ecNumber evidence="2">2.7.11.1</ecNumber>
    </recommendedName>
    <alternativeName>
        <fullName evidence="13">Fused homolog</fullName>
    </alternativeName>
</protein>
<dbReference type="PROSITE" id="PS00108">
    <property type="entry name" value="PROTEIN_KINASE_ST"/>
    <property type="match status" value="1"/>
</dbReference>
<feature type="repeat" description="ARM" evidence="14">
    <location>
        <begin position="1285"/>
        <end position="1318"/>
    </location>
</feature>
<evidence type="ECO:0000256" key="12">
    <source>
        <dbReference type="ARBA" id="ARBA00048679"/>
    </source>
</evidence>
<feature type="domain" description="Protein kinase" evidence="17">
    <location>
        <begin position="6"/>
        <end position="256"/>
    </location>
</feature>
<dbReference type="GO" id="GO:0005737">
    <property type="term" value="C:cytoplasm"/>
    <property type="evidence" value="ECO:0007669"/>
    <property type="project" value="UniProtKB-ARBA"/>
</dbReference>
<proteinExistence type="predicted"/>
<evidence type="ECO:0000256" key="7">
    <source>
        <dbReference type="ARBA" id="ARBA00022741"/>
    </source>
</evidence>
<evidence type="ECO:0000256" key="3">
    <source>
        <dbReference type="ARBA" id="ARBA00022490"/>
    </source>
</evidence>
<dbReference type="EMBL" id="JBAMMX010000024">
    <property type="protein sequence ID" value="KAK6916343.1"/>
    <property type="molecule type" value="Genomic_DNA"/>
</dbReference>
<comment type="catalytic activity">
    <reaction evidence="12">
        <text>L-seryl-[protein] + ATP = O-phospho-L-seryl-[protein] + ADP + H(+)</text>
        <dbReference type="Rhea" id="RHEA:17989"/>
        <dbReference type="Rhea" id="RHEA-COMP:9863"/>
        <dbReference type="Rhea" id="RHEA-COMP:11604"/>
        <dbReference type="ChEBI" id="CHEBI:15378"/>
        <dbReference type="ChEBI" id="CHEBI:29999"/>
        <dbReference type="ChEBI" id="CHEBI:30616"/>
        <dbReference type="ChEBI" id="CHEBI:83421"/>
        <dbReference type="ChEBI" id="CHEBI:456216"/>
        <dbReference type="EC" id="2.7.11.1"/>
    </reaction>
</comment>
<dbReference type="InterPro" id="IPR008271">
    <property type="entry name" value="Ser/Thr_kinase_AS"/>
</dbReference>
<evidence type="ECO:0000256" key="4">
    <source>
        <dbReference type="ARBA" id="ARBA00022527"/>
    </source>
</evidence>
<evidence type="ECO:0000256" key="15">
    <source>
        <dbReference type="PROSITE-ProRule" id="PRU10141"/>
    </source>
</evidence>
<keyword evidence="10" id="KW-0206">Cytoskeleton</keyword>
<accession>A0AAN8UGF7</accession>
<dbReference type="PROSITE" id="PS50176">
    <property type="entry name" value="ARM_REPEAT"/>
    <property type="match status" value="1"/>
</dbReference>
<dbReference type="SMART" id="SM00185">
    <property type="entry name" value="ARM"/>
    <property type="match status" value="4"/>
</dbReference>
<dbReference type="GO" id="GO:0005856">
    <property type="term" value="C:cytoskeleton"/>
    <property type="evidence" value="ECO:0007669"/>
    <property type="project" value="UniProtKB-SubCell"/>
</dbReference>
<evidence type="ECO:0000256" key="8">
    <source>
        <dbReference type="ARBA" id="ARBA00022777"/>
    </source>
</evidence>
<dbReference type="SUPFAM" id="SSF48371">
    <property type="entry name" value="ARM repeat"/>
    <property type="match status" value="1"/>
</dbReference>
<keyword evidence="7 15" id="KW-0547">Nucleotide-binding</keyword>
<dbReference type="EC" id="2.7.11.1" evidence="2"/>
<keyword evidence="4" id="KW-0723">Serine/threonine-protein kinase</keyword>
<name>A0AAN8UGF7_9MAGN</name>
<feature type="compositionally biased region" description="Polar residues" evidence="16">
    <location>
        <begin position="301"/>
        <end position="325"/>
    </location>
</feature>
<evidence type="ECO:0000313" key="18">
    <source>
        <dbReference type="EMBL" id="KAK6916343.1"/>
    </source>
</evidence>
<comment type="catalytic activity">
    <reaction evidence="11">
        <text>L-threonyl-[protein] + ATP = O-phospho-L-threonyl-[protein] + ADP + H(+)</text>
        <dbReference type="Rhea" id="RHEA:46608"/>
        <dbReference type="Rhea" id="RHEA-COMP:11060"/>
        <dbReference type="Rhea" id="RHEA-COMP:11605"/>
        <dbReference type="ChEBI" id="CHEBI:15378"/>
        <dbReference type="ChEBI" id="CHEBI:30013"/>
        <dbReference type="ChEBI" id="CHEBI:30616"/>
        <dbReference type="ChEBI" id="CHEBI:61977"/>
        <dbReference type="ChEBI" id="CHEBI:456216"/>
        <dbReference type="EC" id="2.7.11.1"/>
    </reaction>
</comment>
<dbReference type="PROSITE" id="PS50011">
    <property type="entry name" value="PROTEIN_KINASE_DOM"/>
    <property type="match status" value="1"/>
</dbReference>
<dbReference type="Gene3D" id="1.25.10.10">
    <property type="entry name" value="Leucine-rich Repeat Variant"/>
    <property type="match status" value="1"/>
</dbReference>
<dbReference type="PANTHER" id="PTHR22983">
    <property type="entry name" value="PROTEIN KINASE RELATED"/>
    <property type="match status" value="1"/>
</dbReference>
<keyword evidence="5" id="KW-0808">Transferase</keyword>